<feature type="region of interest" description="Disordered" evidence="4">
    <location>
        <begin position="549"/>
        <end position="579"/>
    </location>
</feature>
<organism evidence="6 7">
    <name type="scientific">Takifugu flavidus</name>
    <name type="common">sansaifugu</name>
    <dbReference type="NCBI Taxonomy" id="433684"/>
    <lineage>
        <taxon>Eukaryota</taxon>
        <taxon>Metazoa</taxon>
        <taxon>Chordata</taxon>
        <taxon>Craniata</taxon>
        <taxon>Vertebrata</taxon>
        <taxon>Euteleostomi</taxon>
        <taxon>Actinopterygii</taxon>
        <taxon>Neopterygii</taxon>
        <taxon>Teleostei</taxon>
        <taxon>Neoteleostei</taxon>
        <taxon>Acanthomorphata</taxon>
        <taxon>Eupercaria</taxon>
        <taxon>Tetraodontiformes</taxon>
        <taxon>Tetradontoidea</taxon>
        <taxon>Tetraodontidae</taxon>
        <taxon>Takifugu</taxon>
    </lineage>
</organism>
<feature type="compositionally biased region" description="Basic and acidic residues" evidence="4">
    <location>
        <begin position="376"/>
        <end position="387"/>
    </location>
</feature>
<dbReference type="InterPro" id="IPR052445">
    <property type="entry name" value="ZnF-G_patch_domain"/>
</dbReference>
<feature type="region of interest" description="Disordered" evidence="4">
    <location>
        <begin position="749"/>
        <end position="832"/>
    </location>
</feature>
<feature type="compositionally biased region" description="Basic and acidic residues" evidence="4">
    <location>
        <begin position="155"/>
        <end position="165"/>
    </location>
</feature>
<evidence type="ECO:0000259" key="5">
    <source>
        <dbReference type="PROSITE" id="PS00028"/>
    </source>
</evidence>
<feature type="compositionally biased region" description="Polar residues" evidence="4">
    <location>
        <begin position="750"/>
        <end position="766"/>
    </location>
</feature>
<name>A0A5C6PLU3_9TELE</name>
<feature type="region of interest" description="Disordered" evidence="4">
    <location>
        <begin position="247"/>
        <end position="294"/>
    </location>
</feature>
<sequence>MSTLCSPSIPPTLPLILSISIFFQERAERALGCSVEDLKALFYCELCQKQYLRHQEFDNHINSYDHAHKQRLKELKHREFARNVASKSWKDQRKQEKALRRLHQLAQLQQDIQRLEPSAPLFSDLEEEEEREKRKQMKERIKGIMEDICREIAELEGRKDEDGGKFRSHSGSGEAVPIPTDCSHGDSSSSNSQNLQGGQLTGVTEISERPITTIRPKSDSGVPAICTSPSRCESRCEPTIIPQPCVGVSRASHRNGKASVKKKKLRKKKSKKEKASNKSQSARRRVRSVVSTVSTGGWRVGESAESWGKMKNRRKVKSTVTSCLLGKWEGEPISVSVRKRRPHRSNSSESRSEAEREQGEHRRASSQLSGPTADTRTTREGRPDRHAATVPWRSHISLHSFSSGCNSELFWEGGHHSNPRSFIDCCYPDNSCGCSPPRKRKVLHRDGLFIQCKRRSLRHREVWEETERGRKRRGPSGSRDRGPNADTEQWDWMRGSCPRGLRSRNKTEEWDQMTRFSPSPGRWSRGSRQISTDDADWDRCSVDRWTWSSNDSGEDGRTLRSVSGSRTQADSRGSPDSVGKCARTVHLRSKHLFSADWWTSRQTSSPQCVIKTRARRGCSPGSCSPCSSTGVSELSWDWSRSSTCSGAAKKAERRKALLWKSQQKERENGAEGLGVGRDAEEVTNSPTESNSRSAPSRRLSEIRTGDKQAVGQTAPPISFTPEEMDKYRLLQEQAREHMQKVLEQMRDGAATQTPTPYTHRAQTAGNHGTLEHYTPGTLHNPPQPPIRSRHSVQTQPRHNLQATPALPHVPPHENFPDPLALRHPGLPPLPPSASLRSLPHVLLQHAAVSVPAPSPSTSTPSPSAPIHPHPARLPRPPHPLHPSLPLPLPLSPFSISSLFPSILLSHSPVPLLPQSPAFHVTPVGPLSAVALQPLALQPFMDRAWPVRFRQKAL</sequence>
<dbReference type="EMBL" id="RHFK02000002">
    <property type="protein sequence ID" value="TWW79270.1"/>
    <property type="molecule type" value="Genomic_DNA"/>
</dbReference>
<evidence type="ECO:0000256" key="1">
    <source>
        <dbReference type="ARBA" id="ARBA00022723"/>
    </source>
</evidence>
<feature type="compositionally biased region" description="Pro residues" evidence="4">
    <location>
        <begin position="862"/>
        <end position="880"/>
    </location>
</feature>
<feature type="compositionally biased region" description="Basic and acidic residues" evidence="4">
    <location>
        <begin position="350"/>
        <end position="363"/>
    </location>
</feature>
<dbReference type="Proteomes" id="UP000324091">
    <property type="component" value="Chromosome 10"/>
</dbReference>
<keyword evidence="1" id="KW-0479">Metal-binding</keyword>
<dbReference type="GO" id="GO:0005634">
    <property type="term" value="C:nucleus"/>
    <property type="evidence" value="ECO:0007669"/>
    <property type="project" value="TreeGrafter"/>
</dbReference>
<gene>
    <name evidence="6" type="ORF">D4764_10G0003000</name>
</gene>
<proteinExistence type="predicted"/>
<feature type="region of interest" description="Disordered" evidence="4">
    <location>
        <begin position="658"/>
        <end position="719"/>
    </location>
</feature>
<feature type="compositionally biased region" description="Polar residues" evidence="4">
    <location>
        <begin position="365"/>
        <end position="375"/>
    </location>
</feature>
<dbReference type="AlphaFoldDB" id="A0A5C6PLU3"/>
<feature type="domain" description="C2H2-type" evidence="5">
    <location>
        <begin position="44"/>
        <end position="66"/>
    </location>
</feature>
<feature type="compositionally biased region" description="Low complexity" evidence="4">
    <location>
        <begin position="187"/>
        <end position="198"/>
    </location>
</feature>
<evidence type="ECO:0000313" key="7">
    <source>
        <dbReference type="Proteomes" id="UP000324091"/>
    </source>
</evidence>
<evidence type="ECO:0000256" key="4">
    <source>
        <dbReference type="SAM" id="MobiDB-lite"/>
    </source>
</evidence>
<dbReference type="InterPro" id="IPR013087">
    <property type="entry name" value="Znf_C2H2_type"/>
</dbReference>
<dbReference type="GO" id="GO:0008270">
    <property type="term" value="F:zinc ion binding"/>
    <property type="evidence" value="ECO:0007669"/>
    <property type="project" value="UniProtKB-KW"/>
</dbReference>
<feature type="region of interest" description="Disordered" evidence="4">
    <location>
        <begin position="849"/>
        <end position="880"/>
    </location>
</feature>
<dbReference type="PANTHER" id="PTHR17614:SF12">
    <property type="entry name" value="ZINC FINGER PROTEIN 804B"/>
    <property type="match status" value="1"/>
</dbReference>
<dbReference type="PANTHER" id="PTHR17614">
    <property type="entry name" value="ZINC FINGER-CONTAINING"/>
    <property type="match status" value="1"/>
</dbReference>
<keyword evidence="7" id="KW-1185">Reference proteome</keyword>
<feature type="compositionally biased region" description="Basic residues" evidence="4">
    <location>
        <begin position="251"/>
        <end position="272"/>
    </location>
</feature>
<evidence type="ECO:0000256" key="3">
    <source>
        <dbReference type="ARBA" id="ARBA00022833"/>
    </source>
</evidence>
<keyword evidence="3" id="KW-0862">Zinc</keyword>
<keyword evidence="2" id="KW-0863">Zinc-finger</keyword>
<feature type="region of interest" description="Disordered" evidence="4">
    <location>
        <begin position="155"/>
        <end position="223"/>
    </location>
</feature>
<feature type="region of interest" description="Disordered" evidence="4">
    <location>
        <begin position="119"/>
        <end position="138"/>
    </location>
</feature>
<accession>A0A5C6PLU3</accession>
<feature type="region of interest" description="Disordered" evidence="4">
    <location>
        <begin position="463"/>
        <end position="530"/>
    </location>
</feature>
<comment type="caution">
    <text evidence="6">The sequence shown here is derived from an EMBL/GenBank/DDBJ whole genome shotgun (WGS) entry which is preliminary data.</text>
</comment>
<evidence type="ECO:0000256" key="2">
    <source>
        <dbReference type="ARBA" id="ARBA00022771"/>
    </source>
</evidence>
<feature type="compositionally biased region" description="Low complexity" evidence="4">
    <location>
        <begin position="515"/>
        <end position="528"/>
    </location>
</feature>
<protein>
    <submittedName>
        <fullName evidence="6">Zinc finger protein 804A</fullName>
    </submittedName>
</protein>
<feature type="region of interest" description="Disordered" evidence="4">
    <location>
        <begin position="336"/>
        <end position="387"/>
    </location>
</feature>
<feature type="compositionally biased region" description="Low complexity" evidence="4">
    <location>
        <begin position="849"/>
        <end position="861"/>
    </location>
</feature>
<evidence type="ECO:0000313" key="6">
    <source>
        <dbReference type="EMBL" id="TWW79270.1"/>
    </source>
</evidence>
<reference evidence="6 7" key="1">
    <citation type="submission" date="2019-04" db="EMBL/GenBank/DDBJ databases">
        <title>Chromosome genome assembly for Takifugu flavidus.</title>
        <authorList>
            <person name="Xiao S."/>
        </authorList>
    </citation>
    <scope>NUCLEOTIDE SEQUENCE [LARGE SCALE GENOMIC DNA]</scope>
    <source>
        <strain evidence="6">HTHZ2018</strain>
        <tissue evidence="6">Muscle</tissue>
    </source>
</reference>
<dbReference type="PROSITE" id="PS00028">
    <property type="entry name" value="ZINC_FINGER_C2H2_1"/>
    <property type="match status" value="1"/>
</dbReference>
<feature type="compositionally biased region" description="Polar residues" evidence="4">
    <location>
        <begin position="682"/>
        <end position="694"/>
    </location>
</feature>
<feature type="compositionally biased region" description="Polar residues" evidence="4">
    <location>
        <begin position="791"/>
        <end position="802"/>
    </location>
</feature>
<feature type="compositionally biased region" description="Polar residues" evidence="4">
    <location>
        <begin position="560"/>
        <end position="571"/>
    </location>
</feature>